<reference evidence="1" key="1">
    <citation type="journal article" date="2014" name="Int. J. Syst. Evol. Microbiol.">
        <title>Complete genome sequence of Corynebacterium casei LMG S-19264T (=DSM 44701T), isolated from a smear-ripened cheese.</title>
        <authorList>
            <consortium name="US DOE Joint Genome Institute (JGI-PGF)"/>
            <person name="Walter F."/>
            <person name="Albersmeier A."/>
            <person name="Kalinowski J."/>
            <person name="Ruckert C."/>
        </authorList>
    </citation>
    <scope>NUCLEOTIDE SEQUENCE</scope>
    <source>
        <strain evidence="1">CGMCC 1.15178</strain>
    </source>
</reference>
<accession>A0A916ZK52</accession>
<dbReference type="Proteomes" id="UP000612456">
    <property type="component" value="Unassembled WGS sequence"/>
</dbReference>
<comment type="caution">
    <text evidence="1">The sequence shown here is derived from an EMBL/GenBank/DDBJ whole genome shotgun (WGS) entry which is preliminary data.</text>
</comment>
<dbReference type="Gene3D" id="3.40.50.300">
    <property type="entry name" value="P-loop containing nucleotide triphosphate hydrolases"/>
    <property type="match status" value="1"/>
</dbReference>
<gene>
    <name evidence="1" type="ORF">GCM10010911_71000</name>
</gene>
<protein>
    <submittedName>
        <fullName evidence="1">Uncharacterized protein</fullName>
    </submittedName>
</protein>
<reference evidence="1" key="2">
    <citation type="submission" date="2020-09" db="EMBL/GenBank/DDBJ databases">
        <authorList>
            <person name="Sun Q."/>
            <person name="Zhou Y."/>
        </authorList>
    </citation>
    <scope>NUCLEOTIDE SEQUENCE</scope>
    <source>
        <strain evidence="1">CGMCC 1.15178</strain>
    </source>
</reference>
<keyword evidence="2" id="KW-1185">Reference proteome</keyword>
<sequence length="278" mass="30800">MSMHSPLVTFMGTTPNIGTSIAALAAACRIAQDTNAKVGYLCLNLKSAKSHRYLGVDNPLETLDSLRPELRSLSLHPEKLLLATHSVIEGLHVLFGNVLRDQAEFFTSEEVDHLLDVARQTFDIVIADVGAYWDNAATLCALRGASLRLVVTTGALSHFQEDGQRWLKQLSPLFGIPGDQYEAIIIQTTWRNGGFHVKEICNELGVPLLGELKLSEPMLSQLDSGTLDQWLVSDEQGKQAMAQPVQHIIQRYGLPRRPGLHAQPWYRKLMTHRDGVST</sequence>
<evidence type="ECO:0000313" key="2">
    <source>
        <dbReference type="Proteomes" id="UP000612456"/>
    </source>
</evidence>
<dbReference type="SUPFAM" id="SSF52540">
    <property type="entry name" value="P-loop containing nucleoside triphosphate hydrolases"/>
    <property type="match status" value="1"/>
</dbReference>
<dbReference type="InterPro" id="IPR027417">
    <property type="entry name" value="P-loop_NTPase"/>
</dbReference>
<evidence type="ECO:0000313" key="1">
    <source>
        <dbReference type="EMBL" id="GGE01822.1"/>
    </source>
</evidence>
<organism evidence="1 2">
    <name type="scientific">Paenibacillus nasutitermitis</name>
    <dbReference type="NCBI Taxonomy" id="1652958"/>
    <lineage>
        <taxon>Bacteria</taxon>
        <taxon>Bacillati</taxon>
        <taxon>Bacillota</taxon>
        <taxon>Bacilli</taxon>
        <taxon>Bacillales</taxon>
        <taxon>Paenibacillaceae</taxon>
        <taxon>Paenibacillus</taxon>
    </lineage>
</organism>
<dbReference type="AlphaFoldDB" id="A0A916ZK52"/>
<proteinExistence type="predicted"/>
<name>A0A916ZK52_9BACL</name>
<dbReference type="EMBL" id="BMHP01000017">
    <property type="protein sequence ID" value="GGE01822.1"/>
    <property type="molecule type" value="Genomic_DNA"/>
</dbReference>